<dbReference type="EMBL" id="BART01025570">
    <property type="protein sequence ID" value="GAH02503.1"/>
    <property type="molecule type" value="Genomic_DNA"/>
</dbReference>
<reference evidence="1" key="1">
    <citation type="journal article" date="2014" name="Front. Microbiol.">
        <title>High frequency of phylogenetically diverse reductive dehalogenase-homologous genes in deep subseafloor sedimentary metagenomes.</title>
        <authorList>
            <person name="Kawai M."/>
            <person name="Futagami T."/>
            <person name="Toyoda A."/>
            <person name="Takaki Y."/>
            <person name="Nishi S."/>
            <person name="Hori S."/>
            <person name="Arai W."/>
            <person name="Tsubouchi T."/>
            <person name="Morono Y."/>
            <person name="Uchiyama I."/>
            <person name="Ito T."/>
            <person name="Fujiyama A."/>
            <person name="Inagaki F."/>
            <person name="Takami H."/>
        </authorList>
    </citation>
    <scope>NUCLEOTIDE SEQUENCE</scope>
    <source>
        <strain evidence="1">Expedition CK06-06</strain>
    </source>
</reference>
<dbReference type="AlphaFoldDB" id="X1E1J1"/>
<name>X1E1J1_9ZZZZ</name>
<gene>
    <name evidence="1" type="ORF">S01H4_45866</name>
</gene>
<proteinExistence type="predicted"/>
<protein>
    <submittedName>
        <fullName evidence="1">Uncharacterized protein</fullName>
    </submittedName>
</protein>
<feature type="non-terminal residue" evidence="1">
    <location>
        <position position="215"/>
    </location>
</feature>
<comment type="caution">
    <text evidence="1">The sequence shown here is derived from an EMBL/GenBank/DDBJ whole genome shotgun (WGS) entry which is preliminary data.</text>
</comment>
<accession>X1E1J1</accession>
<evidence type="ECO:0000313" key="1">
    <source>
        <dbReference type="EMBL" id="GAH02503.1"/>
    </source>
</evidence>
<organism evidence="1">
    <name type="scientific">marine sediment metagenome</name>
    <dbReference type="NCBI Taxonomy" id="412755"/>
    <lineage>
        <taxon>unclassified sequences</taxon>
        <taxon>metagenomes</taxon>
        <taxon>ecological metagenomes</taxon>
    </lineage>
</organism>
<sequence>MDYLKMSLEVAKTISQPLDINHPVPVTLELICNTGTAEPGERVRYFSNLDAEVDEIYTIASDGSLHPYKVSPIQSAEVTFSSYTSLLDYILLDEVINGISGDAGKGNEDLEVFARKKRAITRALDKREVKSVLDGIMSAATEVAIASGSPDIYDYIVDCVQSLEDYGDNYVLLVGSKVKNHMDVYDKVNAKGFNYRIGLNEYLKAAGITVKRYSV</sequence>